<feature type="region of interest" description="Disordered" evidence="1">
    <location>
        <begin position="105"/>
        <end position="124"/>
    </location>
</feature>
<evidence type="ECO:0000256" key="2">
    <source>
        <dbReference type="SAM" id="Phobius"/>
    </source>
</evidence>
<keyword evidence="2" id="KW-0472">Membrane</keyword>
<feature type="region of interest" description="Disordered" evidence="1">
    <location>
        <begin position="209"/>
        <end position="234"/>
    </location>
</feature>
<sequence>MPPTNLLRRYASDLLANHHSLFSRSADMLSSAALDEPWRPTAPSRFAAPSFADLRRRQVDKRADASDGSDRTINLMLIVLGLVFFALVLVALLVFFRRRRQRRQRQGLPTYSEVSQASNPRGLTIETAHNGRSSIVYIGRDGQPMLQNPNSPPHSPDNVPEIHITFPDEHDHQGRPQSGRRLVVRVGDNATVGLEPMHDDEQLPAYEKEGKGQFQSIDMDQIGGLKEKDRTVFQ</sequence>
<name>A0A0F8A435_9HYPO</name>
<feature type="compositionally biased region" description="Basic and acidic residues" evidence="1">
    <location>
        <begin position="225"/>
        <end position="234"/>
    </location>
</feature>
<protein>
    <submittedName>
        <fullName evidence="3">Uncharacterized protein</fullName>
    </submittedName>
</protein>
<evidence type="ECO:0000256" key="1">
    <source>
        <dbReference type="SAM" id="MobiDB-lite"/>
    </source>
</evidence>
<proteinExistence type="predicted"/>
<organism evidence="3 4">
    <name type="scientific">Hirsutella minnesotensis 3608</name>
    <dbReference type="NCBI Taxonomy" id="1043627"/>
    <lineage>
        <taxon>Eukaryota</taxon>
        <taxon>Fungi</taxon>
        <taxon>Dikarya</taxon>
        <taxon>Ascomycota</taxon>
        <taxon>Pezizomycotina</taxon>
        <taxon>Sordariomycetes</taxon>
        <taxon>Hypocreomycetidae</taxon>
        <taxon>Hypocreales</taxon>
        <taxon>Ophiocordycipitaceae</taxon>
        <taxon>Hirsutella</taxon>
    </lineage>
</organism>
<feature type="transmembrane region" description="Helical" evidence="2">
    <location>
        <begin position="75"/>
        <end position="96"/>
    </location>
</feature>
<evidence type="ECO:0000313" key="4">
    <source>
        <dbReference type="Proteomes" id="UP000054481"/>
    </source>
</evidence>
<keyword evidence="2" id="KW-0812">Transmembrane</keyword>
<accession>A0A0F8A435</accession>
<reference evidence="3 4" key="1">
    <citation type="journal article" date="2014" name="Genome Biol. Evol.">
        <title>Comparative genomics and transcriptomics analyses reveal divergent lifestyle features of nematode endoparasitic fungus Hirsutella minnesotensis.</title>
        <authorList>
            <person name="Lai Y."/>
            <person name="Liu K."/>
            <person name="Zhang X."/>
            <person name="Zhang X."/>
            <person name="Li K."/>
            <person name="Wang N."/>
            <person name="Shu C."/>
            <person name="Wu Y."/>
            <person name="Wang C."/>
            <person name="Bushley K.E."/>
            <person name="Xiang M."/>
            <person name="Liu X."/>
        </authorList>
    </citation>
    <scope>NUCLEOTIDE SEQUENCE [LARGE SCALE GENOMIC DNA]</scope>
    <source>
        <strain evidence="3 4">3608</strain>
    </source>
</reference>
<keyword evidence="2" id="KW-1133">Transmembrane helix</keyword>
<keyword evidence="4" id="KW-1185">Reference proteome</keyword>
<evidence type="ECO:0000313" key="3">
    <source>
        <dbReference type="EMBL" id="KJZ72889.1"/>
    </source>
</evidence>
<dbReference type="OrthoDB" id="5388417at2759"/>
<feature type="compositionally biased region" description="Polar residues" evidence="1">
    <location>
        <begin position="112"/>
        <end position="121"/>
    </location>
</feature>
<dbReference type="Proteomes" id="UP000054481">
    <property type="component" value="Unassembled WGS sequence"/>
</dbReference>
<gene>
    <name evidence="3" type="ORF">HIM_07652</name>
</gene>
<dbReference type="AlphaFoldDB" id="A0A0F8A435"/>
<dbReference type="EMBL" id="KQ030540">
    <property type="protein sequence ID" value="KJZ72889.1"/>
    <property type="molecule type" value="Genomic_DNA"/>
</dbReference>